<dbReference type="AlphaFoldDB" id="A0A067CFH6"/>
<name>A0A067CFH6_SAPPC</name>
<evidence type="ECO:0000313" key="3">
    <source>
        <dbReference type="Proteomes" id="UP000030745"/>
    </source>
</evidence>
<dbReference type="OrthoDB" id="63012at2759"/>
<feature type="signal peptide" evidence="1">
    <location>
        <begin position="1"/>
        <end position="17"/>
    </location>
</feature>
<dbReference type="Proteomes" id="UP000030745">
    <property type="component" value="Unassembled WGS sequence"/>
</dbReference>
<keyword evidence="1" id="KW-0732">Signal</keyword>
<dbReference type="OMA" id="CANDSTP"/>
<feature type="chain" id="PRO_5001634494" evidence="1">
    <location>
        <begin position="18"/>
        <end position="203"/>
    </location>
</feature>
<evidence type="ECO:0000313" key="2">
    <source>
        <dbReference type="EMBL" id="KDO25567.1"/>
    </source>
</evidence>
<dbReference type="EMBL" id="KK583231">
    <property type="protein sequence ID" value="KDO25567.1"/>
    <property type="molecule type" value="Genomic_DNA"/>
</dbReference>
<proteinExistence type="predicted"/>
<gene>
    <name evidence="2" type="ORF">SPRG_20687</name>
</gene>
<reference evidence="2 3" key="1">
    <citation type="journal article" date="2013" name="PLoS Genet.">
        <title>Distinctive expansion of potential virulence genes in the genome of the oomycete fish pathogen Saprolegnia parasitica.</title>
        <authorList>
            <person name="Jiang R.H."/>
            <person name="de Bruijn I."/>
            <person name="Haas B.J."/>
            <person name="Belmonte R."/>
            <person name="Lobach L."/>
            <person name="Christie J."/>
            <person name="van den Ackerveken G."/>
            <person name="Bottin A."/>
            <person name="Bulone V."/>
            <person name="Diaz-Moreno S.M."/>
            <person name="Dumas B."/>
            <person name="Fan L."/>
            <person name="Gaulin E."/>
            <person name="Govers F."/>
            <person name="Grenville-Briggs L.J."/>
            <person name="Horner N.R."/>
            <person name="Levin J.Z."/>
            <person name="Mammella M."/>
            <person name="Meijer H.J."/>
            <person name="Morris P."/>
            <person name="Nusbaum C."/>
            <person name="Oome S."/>
            <person name="Phillips A.J."/>
            <person name="van Rooyen D."/>
            <person name="Rzeszutek E."/>
            <person name="Saraiva M."/>
            <person name="Secombes C.J."/>
            <person name="Seidl M.F."/>
            <person name="Snel B."/>
            <person name="Stassen J.H."/>
            <person name="Sykes S."/>
            <person name="Tripathy S."/>
            <person name="van den Berg H."/>
            <person name="Vega-Arreguin J.C."/>
            <person name="Wawra S."/>
            <person name="Young S.K."/>
            <person name="Zeng Q."/>
            <person name="Dieguez-Uribeondo J."/>
            <person name="Russ C."/>
            <person name="Tyler B.M."/>
            <person name="van West P."/>
        </authorList>
    </citation>
    <scope>NUCLEOTIDE SEQUENCE [LARGE SCALE GENOMIC DNA]</scope>
    <source>
        <strain evidence="2 3">CBS 223.65</strain>
    </source>
</reference>
<dbReference type="GeneID" id="24141754"/>
<organism evidence="2 3">
    <name type="scientific">Saprolegnia parasitica (strain CBS 223.65)</name>
    <dbReference type="NCBI Taxonomy" id="695850"/>
    <lineage>
        <taxon>Eukaryota</taxon>
        <taxon>Sar</taxon>
        <taxon>Stramenopiles</taxon>
        <taxon>Oomycota</taxon>
        <taxon>Saprolegniomycetes</taxon>
        <taxon>Saprolegniales</taxon>
        <taxon>Saprolegniaceae</taxon>
        <taxon>Saprolegnia</taxon>
    </lineage>
</organism>
<keyword evidence="3" id="KW-1185">Reference proteome</keyword>
<dbReference type="KEGG" id="spar:SPRG_20687"/>
<evidence type="ECO:0000256" key="1">
    <source>
        <dbReference type="SAM" id="SignalP"/>
    </source>
</evidence>
<sequence length="203" mass="22387">MQFLSTLALALAATSTAQTLFDSGLPEDRAVTYGAVITQKMPWAVQFRAGSHCGEGQSIESVEFMVNTLKATAKDSWIEADICFSEPGTGLVEGVPGCANDSTPMRFNIEKQEKRTLLKWSPPANKTLLPNAKYWLVLTTNVEDSEKAVYWYHGSTRFGRSNDPKDDALAATKMLVPWGGMDWVAEEPLDHRRVPHAKIVARA</sequence>
<dbReference type="RefSeq" id="XP_012203786.1">
    <property type="nucleotide sequence ID" value="XM_012348396.1"/>
</dbReference>
<dbReference type="VEuPathDB" id="FungiDB:SPRG_20687"/>
<accession>A0A067CFH6</accession>
<protein>
    <submittedName>
        <fullName evidence="2">Uncharacterized protein</fullName>
    </submittedName>
</protein>